<evidence type="ECO:0000313" key="3">
    <source>
        <dbReference type="Proteomes" id="UP000014074"/>
    </source>
</evidence>
<feature type="region of interest" description="Disordered" evidence="1">
    <location>
        <begin position="103"/>
        <end position="211"/>
    </location>
</feature>
<dbReference type="Proteomes" id="UP000014074">
    <property type="component" value="Unassembled WGS sequence"/>
</dbReference>
<reference evidence="3" key="1">
    <citation type="journal article" date="2013" name="Genome Announc.">
        <title>Draft genome sequence of the ascomycete Phaeoacremonium aleophilum strain UCR-PA7, a causal agent of the esca disease complex in grapevines.</title>
        <authorList>
            <person name="Blanco-Ulate B."/>
            <person name="Rolshausen P."/>
            <person name="Cantu D."/>
        </authorList>
    </citation>
    <scope>NUCLEOTIDE SEQUENCE [LARGE SCALE GENOMIC DNA]</scope>
    <source>
        <strain evidence="3">UCR-PA7</strain>
    </source>
</reference>
<dbReference type="AlphaFoldDB" id="R8BYI8"/>
<evidence type="ECO:0000256" key="1">
    <source>
        <dbReference type="SAM" id="MobiDB-lite"/>
    </source>
</evidence>
<organism evidence="2 3">
    <name type="scientific">Phaeoacremonium minimum (strain UCR-PA7)</name>
    <name type="common">Esca disease fungus</name>
    <name type="synonym">Togninia minima</name>
    <dbReference type="NCBI Taxonomy" id="1286976"/>
    <lineage>
        <taxon>Eukaryota</taxon>
        <taxon>Fungi</taxon>
        <taxon>Dikarya</taxon>
        <taxon>Ascomycota</taxon>
        <taxon>Pezizomycotina</taxon>
        <taxon>Sordariomycetes</taxon>
        <taxon>Sordariomycetidae</taxon>
        <taxon>Togniniales</taxon>
        <taxon>Togniniaceae</taxon>
        <taxon>Phaeoacremonium</taxon>
    </lineage>
</organism>
<feature type="compositionally biased region" description="Low complexity" evidence="1">
    <location>
        <begin position="161"/>
        <end position="174"/>
    </location>
</feature>
<dbReference type="KEGG" id="tmn:UCRPA7_72"/>
<dbReference type="HOGENOM" id="CLU_042308_0_0_1"/>
<keyword evidence="3" id="KW-1185">Reference proteome</keyword>
<dbReference type="OrthoDB" id="5409998at2759"/>
<dbReference type="EMBL" id="KB932776">
    <property type="protein sequence ID" value="EOO04423.1"/>
    <property type="molecule type" value="Genomic_DNA"/>
</dbReference>
<protein>
    <submittedName>
        <fullName evidence="2">Uncharacterized protein</fullName>
    </submittedName>
</protein>
<name>R8BYI8_PHAM7</name>
<accession>R8BYI8</accession>
<dbReference type="GeneID" id="19327936"/>
<proteinExistence type="predicted"/>
<dbReference type="RefSeq" id="XP_007910861.1">
    <property type="nucleotide sequence ID" value="XM_007912670.1"/>
</dbReference>
<evidence type="ECO:0000313" key="2">
    <source>
        <dbReference type="EMBL" id="EOO04423.1"/>
    </source>
</evidence>
<sequence length="365" mass="38446">MVAQTGPEAPIDVLQKMVNEVLVQTGKLLHNSRKGAPASVQHANIKSQAKIVASHNRFHIALDDLEEQIVRSKSVLMRDLEQLRAERQQPVQPAAPMVIDEPEELKIEEPSPPAAPVPDMDGGGQEDLNMDSDVAAPFPNMGLDVPMDTQPDSSVKEEKSSPQPAGAQPAQPSSEPFKQEAKTDPTPPVSAPAAPGSSFNDAFDLTGSGTMSNDELNFTDMMFSLAPSNDSQTQGQNQSHDLDLTNFGSANNLLSLDGLDTGLSTNTIGGTGTAADAAPVAQMELPQLDMAGDTSGATAAKKPAKTTETSLDDFFNLDGSTSMDNIDLDLDLDGAGDNTNFDDLFFAGDDTDMGGLGDADAYFGL</sequence>
<gene>
    <name evidence="2" type="ORF">UCRPA7_72</name>
</gene>
<dbReference type="eggNOG" id="ENOG502SWGH">
    <property type="taxonomic scope" value="Eukaryota"/>
</dbReference>